<feature type="transmembrane region" description="Helical" evidence="1">
    <location>
        <begin position="12"/>
        <end position="33"/>
    </location>
</feature>
<evidence type="ECO:0000256" key="1">
    <source>
        <dbReference type="SAM" id="Phobius"/>
    </source>
</evidence>
<dbReference type="PANTHER" id="PTHR12277">
    <property type="entry name" value="ALPHA/BETA HYDROLASE DOMAIN-CONTAINING PROTEIN"/>
    <property type="match status" value="1"/>
</dbReference>
<gene>
    <name evidence="3" type="ORF">Glove_208g151</name>
</gene>
<feature type="domain" description="Serine aminopeptidase S33" evidence="2">
    <location>
        <begin position="116"/>
        <end position="207"/>
    </location>
</feature>
<dbReference type="SUPFAM" id="SSF53474">
    <property type="entry name" value="alpha/beta-Hydrolases"/>
    <property type="match status" value="1"/>
</dbReference>
<dbReference type="Pfam" id="PF12146">
    <property type="entry name" value="Hydrolase_4"/>
    <property type="match status" value="1"/>
</dbReference>
<dbReference type="Gene3D" id="3.40.50.1820">
    <property type="entry name" value="alpha/beta hydrolase"/>
    <property type="match status" value="1"/>
</dbReference>
<organism evidence="3 4">
    <name type="scientific">Diversispora epigaea</name>
    <dbReference type="NCBI Taxonomy" id="1348612"/>
    <lineage>
        <taxon>Eukaryota</taxon>
        <taxon>Fungi</taxon>
        <taxon>Fungi incertae sedis</taxon>
        <taxon>Mucoromycota</taxon>
        <taxon>Glomeromycotina</taxon>
        <taxon>Glomeromycetes</taxon>
        <taxon>Diversisporales</taxon>
        <taxon>Diversisporaceae</taxon>
        <taxon>Diversispora</taxon>
    </lineage>
</organism>
<protein>
    <recommendedName>
        <fullName evidence="2">Serine aminopeptidase S33 domain-containing protein</fullName>
    </recommendedName>
</protein>
<accession>A0A397ISV9</accession>
<evidence type="ECO:0000259" key="2">
    <source>
        <dbReference type="Pfam" id="PF12146"/>
    </source>
</evidence>
<dbReference type="InterPro" id="IPR022742">
    <property type="entry name" value="Hydrolase_4"/>
</dbReference>
<sequence>MFFLPDYMPTYVQLFITSGSLFILTTAGLLYHFQCDLIYPARFPQGSRESVAKPSEYGMNYTEEILQTRDGFKIRAYICKVLVDAKNRPTILYFHANAGNMGHRLPIAQKFYSYFKCNVALVSYRGYGLSEGKPNEKGIRIDAQTLLDFVLNDEELKNTKLVAYGQSLGGAVSIDLVSRNEDKFSGLILENTFLSIPKVIPNVMPQLRYITFLCHQIWPSEKCIQQIAHTPILFLSGKRDEIIPPSHMKELYDLSITETKLFKEFVCGSHNDTCMQPDYFDTIGEFLKKEVLMEDVNKEWVTV</sequence>
<keyword evidence="1" id="KW-0472">Membrane</keyword>
<dbReference type="EMBL" id="PQFF01000195">
    <property type="protein sequence ID" value="RHZ76033.1"/>
    <property type="molecule type" value="Genomic_DNA"/>
</dbReference>
<comment type="caution">
    <text evidence="3">The sequence shown here is derived from an EMBL/GenBank/DDBJ whole genome shotgun (WGS) entry which is preliminary data.</text>
</comment>
<reference evidence="3 4" key="1">
    <citation type="submission" date="2018-08" db="EMBL/GenBank/DDBJ databases">
        <title>Genome and evolution of the arbuscular mycorrhizal fungus Diversispora epigaea (formerly Glomus versiforme) and its bacterial endosymbionts.</title>
        <authorList>
            <person name="Sun X."/>
            <person name="Fei Z."/>
            <person name="Harrison M."/>
        </authorList>
    </citation>
    <scope>NUCLEOTIDE SEQUENCE [LARGE SCALE GENOMIC DNA]</scope>
    <source>
        <strain evidence="3 4">IT104</strain>
    </source>
</reference>
<evidence type="ECO:0000313" key="4">
    <source>
        <dbReference type="Proteomes" id="UP000266861"/>
    </source>
</evidence>
<dbReference type="OrthoDB" id="10249433at2759"/>
<evidence type="ECO:0000313" key="3">
    <source>
        <dbReference type="EMBL" id="RHZ76033.1"/>
    </source>
</evidence>
<keyword evidence="1" id="KW-1133">Transmembrane helix</keyword>
<dbReference type="PANTHER" id="PTHR12277:SF81">
    <property type="entry name" value="PROTEIN ABHD13"/>
    <property type="match status" value="1"/>
</dbReference>
<proteinExistence type="predicted"/>
<name>A0A397ISV9_9GLOM</name>
<dbReference type="AlphaFoldDB" id="A0A397ISV9"/>
<keyword evidence="1" id="KW-0812">Transmembrane</keyword>
<dbReference type="STRING" id="1348612.A0A397ISV9"/>
<dbReference type="GO" id="GO:0008474">
    <property type="term" value="F:palmitoyl-(protein) hydrolase activity"/>
    <property type="evidence" value="ECO:0007669"/>
    <property type="project" value="TreeGrafter"/>
</dbReference>
<keyword evidence="4" id="KW-1185">Reference proteome</keyword>
<dbReference type="Proteomes" id="UP000266861">
    <property type="component" value="Unassembled WGS sequence"/>
</dbReference>
<dbReference type="InterPro" id="IPR029058">
    <property type="entry name" value="AB_hydrolase_fold"/>
</dbReference>
<dbReference type="GO" id="GO:0016020">
    <property type="term" value="C:membrane"/>
    <property type="evidence" value="ECO:0007669"/>
    <property type="project" value="TreeGrafter"/>
</dbReference>